<protein>
    <submittedName>
        <fullName evidence="1">Uncharacterized protein</fullName>
    </submittedName>
</protein>
<dbReference type="Proteomes" id="UP000663836">
    <property type="component" value="Unassembled WGS sequence"/>
</dbReference>
<proteinExistence type="predicted"/>
<dbReference type="EMBL" id="CAJOBD010039059">
    <property type="protein sequence ID" value="CAF4312436.1"/>
    <property type="molecule type" value="Genomic_DNA"/>
</dbReference>
<evidence type="ECO:0000313" key="1">
    <source>
        <dbReference type="EMBL" id="CAF4312436.1"/>
    </source>
</evidence>
<gene>
    <name evidence="1" type="ORF">JBS370_LOCUS40757</name>
</gene>
<organism evidence="1 2">
    <name type="scientific">Rotaria sordida</name>
    <dbReference type="NCBI Taxonomy" id="392033"/>
    <lineage>
        <taxon>Eukaryota</taxon>
        <taxon>Metazoa</taxon>
        <taxon>Spiralia</taxon>
        <taxon>Gnathifera</taxon>
        <taxon>Rotifera</taxon>
        <taxon>Eurotatoria</taxon>
        <taxon>Bdelloidea</taxon>
        <taxon>Philodinida</taxon>
        <taxon>Philodinidae</taxon>
        <taxon>Rotaria</taxon>
    </lineage>
</organism>
<comment type="caution">
    <text evidence="1">The sequence shown here is derived from an EMBL/GenBank/DDBJ whole genome shotgun (WGS) entry which is preliminary data.</text>
</comment>
<name>A0A820IUX3_9BILA</name>
<sequence>MEFIPHIIFIPSNQINTELVQVVAIGVCDLVVDDVIITVTWRQIVNFSGLIS</sequence>
<reference evidence="1" key="1">
    <citation type="submission" date="2021-02" db="EMBL/GenBank/DDBJ databases">
        <authorList>
            <person name="Nowell W R."/>
        </authorList>
    </citation>
    <scope>NUCLEOTIDE SEQUENCE</scope>
</reference>
<feature type="non-terminal residue" evidence="1">
    <location>
        <position position="1"/>
    </location>
</feature>
<dbReference type="AlphaFoldDB" id="A0A820IUX3"/>
<evidence type="ECO:0000313" key="2">
    <source>
        <dbReference type="Proteomes" id="UP000663836"/>
    </source>
</evidence>
<accession>A0A820IUX3</accession>
<feature type="non-terminal residue" evidence="1">
    <location>
        <position position="52"/>
    </location>
</feature>